<dbReference type="Proteomes" id="UP000800035">
    <property type="component" value="Unassembled WGS sequence"/>
</dbReference>
<feature type="transmembrane region" description="Helical" evidence="6">
    <location>
        <begin position="225"/>
        <end position="244"/>
    </location>
</feature>
<evidence type="ECO:0000256" key="3">
    <source>
        <dbReference type="ARBA" id="ARBA00022692"/>
    </source>
</evidence>
<protein>
    <recommendedName>
        <fullName evidence="9">MFS general substrate transporter</fullName>
    </recommendedName>
</protein>
<feature type="transmembrane region" description="Helical" evidence="6">
    <location>
        <begin position="148"/>
        <end position="164"/>
    </location>
</feature>
<organism evidence="7 8">
    <name type="scientific">Byssothecium circinans</name>
    <dbReference type="NCBI Taxonomy" id="147558"/>
    <lineage>
        <taxon>Eukaryota</taxon>
        <taxon>Fungi</taxon>
        <taxon>Dikarya</taxon>
        <taxon>Ascomycota</taxon>
        <taxon>Pezizomycotina</taxon>
        <taxon>Dothideomycetes</taxon>
        <taxon>Pleosporomycetidae</taxon>
        <taxon>Pleosporales</taxon>
        <taxon>Massarineae</taxon>
        <taxon>Massarinaceae</taxon>
        <taxon>Byssothecium</taxon>
    </lineage>
</organism>
<keyword evidence="2" id="KW-0813">Transport</keyword>
<keyword evidence="5 6" id="KW-0472">Membrane</keyword>
<gene>
    <name evidence="7" type="ORF">CC80DRAFT_525863</name>
</gene>
<feature type="transmembrane region" description="Helical" evidence="6">
    <location>
        <begin position="328"/>
        <end position="348"/>
    </location>
</feature>
<dbReference type="InterPro" id="IPR036259">
    <property type="entry name" value="MFS_trans_sf"/>
</dbReference>
<accession>A0A6A5TVU5</accession>
<dbReference type="Pfam" id="PF07690">
    <property type="entry name" value="MFS_1"/>
    <property type="match status" value="1"/>
</dbReference>
<dbReference type="InterPro" id="IPR011701">
    <property type="entry name" value="MFS"/>
</dbReference>
<keyword evidence="4 6" id="KW-1133">Transmembrane helix</keyword>
<dbReference type="SUPFAM" id="SSF103473">
    <property type="entry name" value="MFS general substrate transporter"/>
    <property type="match status" value="2"/>
</dbReference>
<dbReference type="Gene3D" id="1.20.1250.20">
    <property type="entry name" value="MFS general substrate transporter like domains"/>
    <property type="match status" value="1"/>
</dbReference>
<evidence type="ECO:0000256" key="1">
    <source>
        <dbReference type="ARBA" id="ARBA00004141"/>
    </source>
</evidence>
<evidence type="ECO:0000256" key="2">
    <source>
        <dbReference type="ARBA" id="ARBA00022448"/>
    </source>
</evidence>
<feature type="transmembrane region" description="Helical" evidence="6">
    <location>
        <begin position="38"/>
        <end position="57"/>
    </location>
</feature>
<keyword evidence="8" id="KW-1185">Reference proteome</keyword>
<evidence type="ECO:0000313" key="8">
    <source>
        <dbReference type="Proteomes" id="UP000800035"/>
    </source>
</evidence>
<dbReference type="GO" id="GO:0008506">
    <property type="term" value="F:sucrose:proton symporter activity"/>
    <property type="evidence" value="ECO:0007669"/>
    <property type="project" value="TreeGrafter"/>
</dbReference>
<proteinExistence type="predicted"/>
<evidence type="ECO:0000256" key="5">
    <source>
        <dbReference type="ARBA" id="ARBA00023136"/>
    </source>
</evidence>
<sequence>MGYSYKAIIERPQAVCSWTSTDASECEHSRREPQLSTAHLVALTCCIGGLQTVFLTIFSHGSSYLSSLGISEVHTSLIWTTAPICGAIVAPIVGVISDSSRISWGRRRPFVLMGAVTTIIAISALAWIEPFTALLCSLHGEPSMAPSIMQYWAVFWITLLNVGIQSMQSGIRSLIVDVCPSKQQSIASAWAGRFTGLGNILGYLLGSLPLPFFGKNVEAWRFRGMSFFAVTVLSLTTTITVYFIREEVPELYEEERGWIIVRTFRGIVEGVLNMPTRARSVCRIQFFSAMSWFGFLFYSTSYVSHLYLEEKCNNGPSHSSAHKALGMRFATAASLLFATVALGMNFILPRLARPSSIVFLAEKATVWSRLGFLRQTHVMWALGQLLYAFLTFSTFAISSSSSGTAAIATAGIAWGVTQWAPYALLGEEIAGQHSERSYVEESGGKRSVANQNGAMLGVHTVAVSLPQILASVASSGIFWLAARVGIRDAVVWVLRCSGIAGAIAAWFAYRL</sequence>
<feature type="transmembrane region" description="Helical" evidence="6">
    <location>
        <begin position="109"/>
        <end position="128"/>
    </location>
</feature>
<reference evidence="7" key="1">
    <citation type="journal article" date="2020" name="Stud. Mycol.">
        <title>101 Dothideomycetes genomes: a test case for predicting lifestyles and emergence of pathogens.</title>
        <authorList>
            <person name="Haridas S."/>
            <person name="Albert R."/>
            <person name="Binder M."/>
            <person name="Bloem J."/>
            <person name="Labutti K."/>
            <person name="Salamov A."/>
            <person name="Andreopoulos B."/>
            <person name="Baker S."/>
            <person name="Barry K."/>
            <person name="Bills G."/>
            <person name="Bluhm B."/>
            <person name="Cannon C."/>
            <person name="Castanera R."/>
            <person name="Culley D."/>
            <person name="Daum C."/>
            <person name="Ezra D."/>
            <person name="Gonzalez J."/>
            <person name="Henrissat B."/>
            <person name="Kuo A."/>
            <person name="Liang C."/>
            <person name="Lipzen A."/>
            <person name="Lutzoni F."/>
            <person name="Magnuson J."/>
            <person name="Mondo S."/>
            <person name="Nolan M."/>
            <person name="Ohm R."/>
            <person name="Pangilinan J."/>
            <person name="Park H.-J."/>
            <person name="Ramirez L."/>
            <person name="Alfaro M."/>
            <person name="Sun H."/>
            <person name="Tritt A."/>
            <person name="Yoshinaga Y."/>
            <person name="Zwiers L.-H."/>
            <person name="Turgeon B."/>
            <person name="Goodwin S."/>
            <person name="Spatafora J."/>
            <person name="Crous P."/>
            <person name="Grigoriev I."/>
        </authorList>
    </citation>
    <scope>NUCLEOTIDE SEQUENCE</scope>
    <source>
        <strain evidence="7">CBS 675.92</strain>
    </source>
</reference>
<evidence type="ECO:0000256" key="4">
    <source>
        <dbReference type="ARBA" id="ARBA00022989"/>
    </source>
</evidence>
<feature type="transmembrane region" description="Helical" evidence="6">
    <location>
        <begin position="489"/>
        <end position="509"/>
    </location>
</feature>
<feature type="transmembrane region" description="Helical" evidence="6">
    <location>
        <begin position="461"/>
        <end position="482"/>
    </location>
</feature>
<dbReference type="PANTHER" id="PTHR19432:SF35">
    <property type="entry name" value="SOLUTE CARRIER FAMILY 45 MEMBER 3 ISOFORM X1"/>
    <property type="match status" value="1"/>
</dbReference>
<feature type="transmembrane region" description="Helical" evidence="6">
    <location>
        <begin position="378"/>
        <end position="397"/>
    </location>
</feature>
<keyword evidence="3 6" id="KW-0812">Transmembrane</keyword>
<comment type="subcellular location">
    <subcellularLocation>
        <location evidence="1">Membrane</location>
        <topology evidence="1">Multi-pass membrane protein</topology>
    </subcellularLocation>
</comment>
<evidence type="ECO:0008006" key="9">
    <source>
        <dbReference type="Google" id="ProtNLM"/>
    </source>
</evidence>
<dbReference type="PANTHER" id="PTHR19432">
    <property type="entry name" value="SUGAR TRANSPORTER"/>
    <property type="match status" value="1"/>
</dbReference>
<feature type="transmembrane region" description="Helical" evidence="6">
    <location>
        <begin position="77"/>
        <end position="97"/>
    </location>
</feature>
<dbReference type="OrthoDB" id="28755at2759"/>
<feature type="transmembrane region" description="Helical" evidence="6">
    <location>
        <begin position="286"/>
        <end position="308"/>
    </location>
</feature>
<evidence type="ECO:0000313" key="7">
    <source>
        <dbReference type="EMBL" id="KAF1956434.1"/>
    </source>
</evidence>
<evidence type="ECO:0000256" key="6">
    <source>
        <dbReference type="SAM" id="Phobius"/>
    </source>
</evidence>
<dbReference type="EMBL" id="ML976992">
    <property type="protein sequence ID" value="KAF1956434.1"/>
    <property type="molecule type" value="Genomic_DNA"/>
</dbReference>
<feature type="transmembrane region" description="Helical" evidence="6">
    <location>
        <begin position="185"/>
        <end position="205"/>
    </location>
</feature>
<dbReference type="GO" id="GO:0005886">
    <property type="term" value="C:plasma membrane"/>
    <property type="evidence" value="ECO:0007669"/>
    <property type="project" value="TreeGrafter"/>
</dbReference>
<dbReference type="AlphaFoldDB" id="A0A6A5TVU5"/>
<name>A0A6A5TVU5_9PLEO</name>